<dbReference type="EMBL" id="QSND01000002">
    <property type="protein sequence ID" value="KAA6452063.1"/>
    <property type="molecule type" value="Genomic_DNA"/>
</dbReference>
<keyword evidence="1" id="KW-0732">Signal</keyword>
<protein>
    <submittedName>
        <fullName evidence="2">DUF3221 domain-containing protein</fullName>
    </submittedName>
</protein>
<dbReference type="PROSITE" id="PS51257">
    <property type="entry name" value="PROKAR_LIPOPROTEIN"/>
    <property type="match status" value="1"/>
</dbReference>
<evidence type="ECO:0000313" key="2">
    <source>
        <dbReference type="EMBL" id="KAA6452063.1"/>
    </source>
</evidence>
<proteinExistence type="predicted"/>
<reference evidence="2 3" key="1">
    <citation type="submission" date="2018-08" db="EMBL/GenBank/DDBJ databases">
        <title>Bacillus phenotypic plasticity.</title>
        <authorList>
            <person name="Hurtado E."/>
        </authorList>
    </citation>
    <scope>NUCLEOTIDE SEQUENCE [LARGE SCALE GENOMIC DNA]</scope>
    <source>
        <strain evidence="2 3">427</strain>
    </source>
</reference>
<dbReference type="RefSeq" id="WP_148957885.1">
    <property type="nucleotide sequence ID" value="NZ_QSND01000002.1"/>
</dbReference>
<sequence>MISTKQKLATVATTLVLGCGLTVGAAPAFANSHEGASHASPISSVPQEQIPFTGYVISADDKYLVVADMPTKEEALSYQNDWWELAAQGKILRVPISVGDHYEIGEKLNVFSKGWTFSIPPIAVMPTIEKISESY</sequence>
<dbReference type="AlphaFoldDB" id="A0A5M8RXN9"/>
<dbReference type="Proteomes" id="UP000324326">
    <property type="component" value="Unassembled WGS sequence"/>
</dbReference>
<gene>
    <name evidence="2" type="ORF">DX927_15360</name>
</gene>
<feature type="chain" id="PRO_5024318451" evidence="1">
    <location>
        <begin position="31"/>
        <end position="135"/>
    </location>
</feature>
<name>A0A5M8RXN9_9BACI</name>
<comment type="caution">
    <text evidence="2">The sequence shown here is derived from an EMBL/GenBank/DDBJ whole genome shotgun (WGS) entry which is preliminary data.</text>
</comment>
<organism evidence="2 3">
    <name type="scientific">Bacillus swezeyi</name>
    <dbReference type="NCBI Taxonomy" id="1925020"/>
    <lineage>
        <taxon>Bacteria</taxon>
        <taxon>Bacillati</taxon>
        <taxon>Bacillota</taxon>
        <taxon>Bacilli</taxon>
        <taxon>Bacillales</taxon>
        <taxon>Bacillaceae</taxon>
        <taxon>Bacillus</taxon>
    </lineage>
</organism>
<feature type="signal peptide" evidence="1">
    <location>
        <begin position="1"/>
        <end position="30"/>
    </location>
</feature>
<evidence type="ECO:0000256" key="1">
    <source>
        <dbReference type="SAM" id="SignalP"/>
    </source>
</evidence>
<evidence type="ECO:0000313" key="3">
    <source>
        <dbReference type="Proteomes" id="UP000324326"/>
    </source>
</evidence>
<accession>A0A5M8RXN9</accession>